<organism evidence="2 3">
    <name type="scientific">Granulicella sibirica</name>
    <dbReference type="NCBI Taxonomy" id="2479048"/>
    <lineage>
        <taxon>Bacteria</taxon>
        <taxon>Pseudomonadati</taxon>
        <taxon>Acidobacteriota</taxon>
        <taxon>Terriglobia</taxon>
        <taxon>Terriglobales</taxon>
        <taxon>Acidobacteriaceae</taxon>
        <taxon>Granulicella</taxon>
    </lineage>
</organism>
<keyword evidence="3" id="KW-1185">Reference proteome</keyword>
<name>A0A4Q0SYZ4_9BACT</name>
<gene>
    <name evidence="2" type="ORF">GRAN_4727</name>
</gene>
<accession>A0A4Q0SYZ4</accession>
<dbReference type="RefSeq" id="WP_128915314.1">
    <property type="nucleotide sequence ID" value="NZ_RDSM01000004.1"/>
</dbReference>
<dbReference type="AlphaFoldDB" id="A0A4Q0SYZ4"/>
<dbReference type="OrthoDB" id="116459at2"/>
<dbReference type="Gene3D" id="1.10.10.1320">
    <property type="entry name" value="Anti-sigma factor, zinc-finger domain"/>
    <property type="match status" value="1"/>
</dbReference>
<evidence type="ECO:0000313" key="2">
    <source>
        <dbReference type="EMBL" id="RXH54431.1"/>
    </source>
</evidence>
<evidence type="ECO:0000313" key="3">
    <source>
        <dbReference type="Proteomes" id="UP000289437"/>
    </source>
</evidence>
<evidence type="ECO:0000259" key="1">
    <source>
        <dbReference type="Pfam" id="PF13490"/>
    </source>
</evidence>
<dbReference type="InterPro" id="IPR041916">
    <property type="entry name" value="Anti_sigma_zinc_sf"/>
</dbReference>
<sequence length="239" mass="25794">MSFLPVNDTCETIRNSFSSYLDGAVNGHEMQRIAAHLESCHECNHEFADWQAMQQTLSSLRTTKAPDDLGLRLRLAISREQAARKSSWRDTFSLAWENTLRPIAIQASAGLACALTLVGTIVFLLGVVTPPNAVLADDEPLGAITAPRYLYSAIEPQPIAIHNTKLPNGGAVVVDAMVNNTGRVYDYRIICAPTGPDAPAVQAQIEDQLLLAVFKPASVFGTPVKGHIYITFAGVAVHA</sequence>
<comment type="caution">
    <text evidence="2">The sequence shown here is derived from an EMBL/GenBank/DDBJ whole genome shotgun (WGS) entry which is preliminary data.</text>
</comment>
<proteinExistence type="predicted"/>
<dbReference type="InterPro" id="IPR027383">
    <property type="entry name" value="Znf_put"/>
</dbReference>
<protein>
    <recommendedName>
        <fullName evidence="1">Putative zinc-finger domain-containing protein</fullName>
    </recommendedName>
</protein>
<dbReference type="Proteomes" id="UP000289437">
    <property type="component" value="Unassembled WGS sequence"/>
</dbReference>
<reference evidence="2 3" key="1">
    <citation type="submission" date="2018-11" db="EMBL/GenBank/DDBJ databases">
        <authorList>
            <person name="Mardanov A.V."/>
            <person name="Ravin N.V."/>
            <person name="Dedysh S.N."/>
        </authorList>
    </citation>
    <scope>NUCLEOTIDE SEQUENCE [LARGE SCALE GENOMIC DNA]</scope>
    <source>
        <strain evidence="2 3">AF10</strain>
    </source>
</reference>
<dbReference type="EMBL" id="RDSM01000004">
    <property type="protein sequence ID" value="RXH54431.1"/>
    <property type="molecule type" value="Genomic_DNA"/>
</dbReference>
<reference evidence="3" key="2">
    <citation type="submission" date="2019-02" db="EMBL/GenBank/DDBJ databases">
        <title>Granulicella sibirica sp. nov., a psychrotolerant acidobacterium isolated from an organic soil layer in forested tundra, West Siberia.</title>
        <authorList>
            <person name="Oshkin I.Y."/>
            <person name="Kulichevskaya I.S."/>
            <person name="Rijpstra W.I.C."/>
            <person name="Sinninghe Damste J.S."/>
            <person name="Rakitin A.L."/>
            <person name="Ravin N.V."/>
            <person name="Dedysh S.N."/>
        </authorList>
    </citation>
    <scope>NUCLEOTIDE SEQUENCE [LARGE SCALE GENOMIC DNA]</scope>
    <source>
        <strain evidence="3">AF10</strain>
    </source>
</reference>
<dbReference type="Pfam" id="PF13490">
    <property type="entry name" value="zf-HC2"/>
    <property type="match status" value="1"/>
</dbReference>
<feature type="domain" description="Putative zinc-finger" evidence="1">
    <location>
        <begin position="10"/>
        <end position="43"/>
    </location>
</feature>